<feature type="domain" description="CCHC-type" evidence="4">
    <location>
        <begin position="1374"/>
        <end position="1390"/>
    </location>
</feature>
<feature type="region of interest" description="Disordered" evidence="2">
    <location>
        <begin position="1100"/>
        <end position="1120"/>
    </location>
</feature>
<feature type="compositionally biased region" description="Gly residues" evidence="2">
    <location>
        <begin position="1544"/>
        <end position="1554"/>
    </location>
</feature>
<reference evidence="5" key="1">
    <citation type="submission" date="2023-10" db="EMBL/GenBank/DDBJ databases">
        <authorList>
            <person name="Chen Y."/>
            <person name="Shah S."/>
            <person name="Dougan E. K."/>
            <person name="Thang M."/>
            <person name="Chan C."/>
        </authorList>
    </citation>
    <scope>NUCLEOTIDE SEQUENCE [LARGE SCALE GENOMIC DNA]</scope>
</reference>
<accession>A0ABN9T126</accession>
<feature type="region of interest" description="Disordered" evidence="2">
    <location>
        <begin position="1165"/>
        <end position="1240"/>
    </location>
</feature>
<protein>
    <recommendedName>
        <fullName evidence="4">CCHC-type domain-containing protein</fullName>
    </recommendedName>
</protein>
<evidence type="ECO:0000259" key="4">
    <source>
        <dbReference type="PROSITE" id="PS50158"/>
    </source>
</evidence>
<feature type="transmembrane region" description="Helical" evidence="3">
    <location>
        <begin position="12"/>
        <end position="43"/>
    </location>
</feature>
<evidence type="ECO:0000256" key="1">
    <source>
        <dbReference type="PROSITE-ProRule" id="PRU00047"/>
    </source>
</evidence>
<keyword evidence="6" id="KW-1185">Reference proteome</keyword>
<comment type="caution">
    <text evidence="5">The sequence shown here is derived from an EMBL/GenBank/DDBJ whole genome shotgun (WGS) entry which is preliminary data.</text>
</comment>
<dbReference type="SUPFAM" id="SSF57756">
    <property type="entry name" value="Retrovirus zinc finger-like domains"/>
    <property type="match status" value="1"/>
</dbReference>
<organism evidence="5 6">
    <name type="scientific">Prorocentrum cordatum</name>
    <dbReference type="NCBI Taxonomy" id="2364126"/>
    <lineage>
        <taxon>Eukaryota</taxon>
        <taxon>Sar</taxon>
        <taxon>Alveolata</taxon>
        <taxon>Dinophyceae</taxon>
        <taxon>Prorocentrales</taxon>
        <taxon>Prorocentraceae</taxon>
        <taxon>Prorocentrum</taxon>
    </lineage>
</organism>
<keyword evidence="3" id="KW-1133">Transmembrane helix</keyword>
<evidence type="ECO:0000313" key="5">
    <source>
        <dbReference type="EMBL" id="CAK0838619.1"/>
    </source>
</evidence>
<sequence length="1594" mass="172611">MATTVTLQGPLLSLLVVLVLLLLSLQIIYLPLLIATLLMALMVKMKMKIGVGKTGPDEYTRYLAKEEATKLLREYKQTMLDSIKSTVDEAINPFAEQLSKHAESAAELAQGVKDLPKMVDDAAAKRLDGQNRRPQEHIDGMHIRLRAHETRLDTHDSDTSYLKAEISKLHELLAVANDVPKAPLLPAAGSDRDTDPCVIKVIAAKLTALDQVQQTLTDWIAEVGVEPKFFKISSPEAVSRSFSINFVGAPAPAARRVAKVLGAQRLGPGQWKRFETTAADGQPTAFHIGPDKNPRQIRMEMQARRIRDAFKEIDSSKRWYVDKGRGYVMAGWGPILKTSPNPGNAPSTLNWADNLIAKCIKMLCNYETLSGKLIVVKALSEKEVSDHAAQSCSFSQRSSKPEGYRKIPWRIFESKEFQDLLDTVTRQLDFTPRSPPRQIELFKWAVKEVAREIRDRLMRRDSGSLGSQLLLARYVMLTFAAVTWKQSSRVDGLPLSSATNFELSRGVQLFGHLFLVGWFFKASKIQEFMCAVLNEMQVPRAFLSIIDQLYLELEAFGMVRNAPTHAWWVTSGIVQGCSLSGSLYAAATAPFLVDIQRQLETPRKGIARACADDIGAAIRDILSLSILADIMHLAERFATLSLRIDKCNLVPLHKPFSENVASEVRSLLCEHVLFFNRINIVESLKYLGLILGPAADADSCWTSPAVKAHERSELVGHSHLPVSRLPVHHNTRITAVLSYVAQFRLMPRWLVQSELVAFVETLFNVKHGSCQSTVYTPELLSIARQVDISKVVFDIVVMHFAYHADSERQRRELTNRVTCWASAWLPSIFYTATQNDFDTWRDWCVDYVFGVLHYRGFSALFANDSPALIQDMKRAAEEICMAGWQGSGDPPLVPTLMFLTGLVYLLCVTAGWHMSGNLSLNLICLLMLTNSYSIPSGDRRMIPESYSVLGFLRACALREAEDPEFLPLIHEADNWPTDLTESDPNFLELAAELEGVVFPDHVPDVHHEFDDFMGVHTDVGDDLEPFLVGDSLDVDMVPLRGSPLLELGPASPQRPAERPHALREEGLARGGGGGARLAHDGGFAGRAAFLGYRGVSRAAEAGGGGGGTGAASATAPARHEAEAALEAAPAGNPYLRELAAACGGTPGERRCAAQRPCRQAAEVVCVDSDRSEDSDGPAAPRGLSPESVSSVDRDNEDDLVVEAGEPRPLPPGLSPRACSREGASAGAVAGEASTSHGELPAAAGDGGEGVVDEACGASGGSSDSGEPGWLQLGRGAAEPSEAADAEVCAAIMDAAQEEELGDRTLSCPQYLPSLAAYLVGHPGAAPGSKRRRTGGGRRFFDEQPSRDVMADKVVVGCWACGRLDHESTECSFKRCFFCSEQGHQATECPRRQLFCALCRRPGHARRECPSTQYHAALQDAVAVAQCRCTRCGQKGHLNCVGAAGDGQGPWAPTGRTGEPPQPPRSCDPCDAAASAAELAPWGRAARQAEVDKFGGAGGGELEEGELAGGALDALEAGVWPPPQGELEEGELEEGELEQGQQWQGPGGARAPGGNGGLLWESPWLNGGGPVAPWLGWGGSPCLEARGRPALCTLG</sequence>
<evidence type="ECO:0000256" key="2">
    <source>
        <dbReference type="SAM" id="MobiDB-lite"/>
    </source>
</evidence>
<feature type="compositionally biased region" description="Low complexity" evidence="2">
    <location>
        <begin position="1256"/>
        <end position="1265"/>
    </location>
</feature>
<keyword evidence="1" id="KW-0863">Zinc-finger</keyword>
<feature type="region of interest" description="Disordered" evidence="2">
    <location>
        <begin position="1515"/>
        <end position="1554"/>
    </location>
</feature>
<dbReference type="InterPro" id="IPR036875">
    <property type="entry name" value="Znf_CCHC_sf"/>
</dbReference>
<dbReference type="InterPro" id="IPR001878">
    <property type="entry name" value="Znf_CCHC"/>
</dbReference>
<feature type="region of interest" description="Disordered" evidence="2">
    <location>
        <begin position="1450"/>
        <end position="1470"/>
    </location>
</feature>
<keyword evidence="1" id="KW-0862">Zinc</keyword>
<dbReference type="Proteomes" id="UP001189429">
    <property type="component" value="Unassembled WGS sequence"/>
</dbReference>
<feature type="region of interest" description="Disordered" evidence="2">
    <location>
        <begin position="1256"/>
        <end position="1277"/>
    </location>
</feature>
<name>A0ABN9T126_9DINO</name>
<dbReference type="SMART" id="SM00343">
    <property type="entry name" value="ZnF_C2HC"/>
    <property type="match status" value="4"/>
</dbReference>
<keyword evidence="1" id="KW-0479">Metal-binding</keyword>
<keyword evidence="3" id="KW-0812">Transmembrane</keyword>
<evidence type="ECO:0000313" key="6">
    <source>
        <dbReference type="Proteomes" id="UP001189429"/>
    </source>
</evidence>
<dbReference type="Gene3D" id="4.10.60.10">
    <property type="entry name" value="Zinc finger, CCHC-type"/>
    <property type="match status" value="1"/>
</dbReference>
<dbReference type="EMBL" id="CAUYUJ010014236">
    <property type="protein sequence ID" value="CAK0838619.1"/>
    <property type="molecule type" value="Genomic_DNA"/>
</dbReference>
<feature type="domain" description="CCHC-type" evidence="4">
    <location>
        <begin position="1395"/>
        <end position="1410"/>
    </location>
</feature>
<evidence type="ECO:0000256" key="3">
    <source>
        <dbReference type="SAM" id="Phobius"/>
    </source>
</evidence>
<dbReference type="PROSITE" id="PS50158">
    <property type="entry name" value="ZF_CCHC"/>
    <property type="match status" value="2"/>
</dbReference>
<keyword evidence="3" id="KW-0472">Membrane</keyword>
<feature type="compositionally biased region" description="Low complexity" evidence="2">
    <location>
        <begin position="1221"/>
        <end position="1233"/>
    </location>
</feature>
<gene>
    <name evidence="5" type="ORF">PCOR1329_LOCUS34527</name>
</gene>
<feature type="compositionally biased region" description="Acidic residues" evidence="2">
    <location>
        <begin position="1525"/>
        <end position="1536"/>
    </location>
</feature>
<proteinExistence type="predicted"/>